<comment type="subcellular location">
    <subcellularLocation>
        <location evidence="1 11">Cell outer membrane</location>
        <topology evidence="1 11">Multi-pass membrane protein</topology>
    </subcellularLocation>
</comment>
<dbReference type="Pfam" id="PF00593">
    <property type="entry name" value="TonB_dep_Rec_b-barrel"/>
    <property type="match status" value="1"/>
</dbReference>
<feature type="domain" description="TonB-dependent receptor-like beta-barrel" evidence="14">
    <location>
        <begin position="262"/>
        <end position="741"/>
    </location>
</feature>
<keyword evidence="10 11" id="KW-0998">Cell outer membrane</keyword>
<keyword evidence="7" id="KW-0406">Ion transport</keyword>
<evidence type="ECO:0000256" key="6">
    <source>
        <dbReference type="ARBA" id="ARBA00023004"/>
    </source>
</evidence>
<dbReference type="PANTHER" id="PTHR32552:SF81">
    <property type="entry name" value="TONB-DEPENDENT OUTER MEMBRANE RECEPTOR"/>
    <property type="match status" value="1"/>
</dbReference>
<keyword evidence="16" id="KW-0675">Receptor</keyword>
<dbReference type="InterPro" id="IPR012910">
    <property type="entry name" value="Plug_dom"/>
</dbReference>
<dbReference type="SUPFAM" id="SSF56935">
    <property type="entry name" value="Porins"/>
    <property type="match status" value="1"/>
</dbReference>
<dbReference type="EMBL" id="RJVP01000001">
    <property type="protein sequence ID" value="ROH88084.1"/>
    <property type="molecule type" value="Genomic_DNA"/>
</dbReference>
<name>A0A3N0V674_9PROT</name>
<accession>A0A3N0V674</accession>
<evidence type="ECO:0000256" key="1">
    <source>
        <dbReference type="ARBA" id="ARBA00004571"/>
    </source>
</evidence>
<dbReference type="Gene3D" id="2.40.170.20">
    <property type="entry name" value="TonB-dependent receptor, beta-barrel domain"/>
    <property type="match status" value="1"/>
</dbReference>
<gene>
    <name evidence="16" type="ORF">ED236_00960</name>
</gene>
<evidence type="ECO:0000256" key="10">
    <source>
        <dbReference type="ARBA" id="ARBA00023237"/>
    </source>
</evidence>
<keyword evidence="13" id="KW-0732">Signal</keyword>
<organism evidence="16 17">
    <name type="scientific">Pseudomethylobacillus aquaticus</name>
    <dbReference type="NCBI Taxonomy" id="2676064"/>
    <lineage>
        <taxon>Bacteria</taxon>
        <taxon>Pseudomonadati</taxon>
        <taxon>Pseudomonadota</taxon>
        <taxon>Betaproteobacteria</taxon>
        <taxon>Nitrosomonadales</taxon>
        <taxon>Methylophilaceae</taxon>
        <taxon>Pseudomethylobacillus</taxon>
    </lineage>
</organism>
<keyword evidence="5 11" id="KW-0812">Transmembrane</keyword>
<protein>
    <submittedName>
        <fullName evidence="16">TonB-dependent receptor</fullName>
    </submittedName>
</protein>
<dbReference type="PROSITE" id="PS52016">
    <property type="entry name" value="TONB_DEPENDENT_REC_3"/>
    <property type="match status" value="1"/>
</dbReference>
<feature type="domain" description="TonB-dependent receptor plug" evidence="15">
    <location>
        <begin position="59"/>
        <end position="166"/>
    </location>
</feature>
<evidence type="ECO:0000256" key="7">
    <source>
        <dbReference type="ARBA" id="ARBA00023065"/>
    </source>
</evidence>
<dbReference type="AlphaFoldDB" id="A0A3N0V674"/>
<dbReference type="InterPro" id="IPR039426">
    <property type="entry name" value="TonB-dep_rcpt-like"/>
</dbReference>
<evidence type="ECO:0000256" key="12">
    <source>
        <dbReference type="RuleBase" id="RU003357"/>
    </source>
</evidence>
<dbReference type="InterPro" id="IPR036942">
    <property type="entry name" value="Beta-barrel_TonB_sf"/>
</dbReference>
<evidence type="ECO:0000259" key="15">
    <source>
        <dbReference type="Pfam" id="PF07715"/>
    </source>
</evidence>
<evidence type="ECO:0000256" key="9">
    <source>
        <dbReference type="ARBA" id="ARBA00023136"/>
    </source>
</evidence>
<reference evidence="16 17" key="1">
    <citation type="submission" date="2018-10" db="EMBL/GenBank/DDBJ databases">
        <authorList>
            <person name="Chen W.-M."/>
        </authorList>
    </citation>
    <scope>NUCLEOTIDE SEQUENCE [LARGE SCALE GENOMIC DNA]</scope>
    <source>
        <strain evidence="16 17">H-5</strain>
    </source>
</reference>
<dbReference type="InterPro" id="IPR000531">
    <property type="entry name" value="Beta-barrel_TonB"/>
</dbReference>
<evidence type="ECO:0000259" key="14">
    <source>
        <dbReference type="Pfam" id="PF00593"/>
    </source>
</evidence>
<dbReference type="GO" id="GO:0009279">
    <property type="term" value="C:cell outer membrane"/>
    <property type="evidence" value="ECO:0007669"/>
    <property type="project" value="UniProtKB-SubCell"/>
</dbReference>
<evidence type="ECO:0000256" key="11">
    <source>
        <dbReference type="PROSITE-ProRule" id="PRU01360"/>
    </source>
</evidence>
<evidence type="ECO:0000256" key="2">
    <source>
        <dbReference type="ARBA" id="ARBA00022448"/>
    </source>
</evidence>
<keyword evidence="6" id="KW-0408">Iron</keyword>
<keyword evidence="4" id="KW-0410">Iron transport</keyword>
<feature type="signal peptide" evidence="13">
    <location>
        <begin position="1"/>
        <end position="20"/>
    </location>
</feature>
<comment type="similarity">
    <text evidence="11 12">Belongs to the TonB-dependent receptor family.</text>
</comment>
<evidence type="ECO:0000256" key="8">
    <source>
        <dbReference type="ARBA" id="ARBA00023077"/>
    </source>
</evidence>
<proteinExistence type="inferred from homology"/>
<evidence type="ECO:0000313" key="16">
    <source>
        <dbReference type="EMBL" id="ROH88084.1"/>
    </source>
</evidence>
<keyword evidence="17" id="KW-1185">Reference proteome</keyword>
<evidence type="ECO:0000313" key="17">
    <source>
        <dbReference type="Proteomes" id="UP000275137"/>
    </source>
</evidence>
<dbReference type="PANTHER" id="PTHR32552">
    <property type="entry name" value="FERRICHROME IRON RECEPTOR-RELATED"/>
    <property type="match status" value="1"/>
</dbReference>
<keyword evidence="9 11" id="KW-0472">Membrane</keyword>
<dbReference type="GO" id="GO:0006826">
    <property type="term" value="P:iron ion transport"/>
    <property type="evidence" value="ECO:0007669"/>
    <property type="project" value="UniProtKB-KW"/>
</dbReference>
<dbReference type="Proteomes" id="UP000275137">
    <property type="component" value="Unassembled WGS sequence"/>
</dbReference>
<comment type="caution">
    <text evidence="16">The sequence shown here is derived from an EMBL/GenBank/DDBJ whole genome shotgun (WGS) entry which is preliminary data.</text>
</comment>
<dbReference type="Pfam" id="PF07715">
    <property type="entry name" value="Plug"/>
    <property type="match status" value="1"/>
</dbReference>
<evidence type="ECO:0000256" key="4">
    <source>
        <dbReference type="ARBA" id="ARBA00022496"/>
    </source>
</evidence>
<sequence>MRLMCAVFWGVLLTWSVSHADEAQEPVKDQPAAAANSRQASNISIPPVVVTARRREEPAQQAPLPVSVVEQSRLETERQYQIQDLEQVFTNVTSQFLHARQSSLSIRGIGNNLPNEGLEGSVGIFLDNVYLSRPGMAAFDLFDVKKIELYRGPQGSLFGKNTTAGVLNIVTNKPSFEAESSLEASFGSRDFRQFKAMLNQPLNEVAALRISAYDTHDDGWIKNIFNGKQLNEINRKGIRGQLLVQPDHLTEFRLIVERNEEDSSTGTLVPYGYAPWRGTPAAPVSYADFLRRPVIAGMPGAKNVITDPEDYKVSFNDDQRVKVDQNALTLEMNRDINGYKLTSVTAWRDWHFKPQNDLDFSDLDVLRGGFGVDHYQRSQEIRLASPVSKVFDYVIGAYALDQDTTSRQAYTSGPYSLAINSTPNNSSIAGTGTQESRLYALFGSATWHLRPELDLTVGLRESRERKEARVIQNKAVGDPLNNVFPFSFILGDFDSGKLTTSEKSLAWNISPSYHLSEDTLAYMNFSASTKSGGFNLNSLVSPAITGGPDAITIDPERARNIDIGIKSNFLDQRLYVDANLFLTKVRDYQAIVSDVFIPRLTNVGDITSKGLETEFRFYPDRHWSLQGSLAYTDASFDNGTAPTPFEEFTTGFGAGNKSVRGNQVNGAPRWTSNTSIRHQWRPVDGVEHYTNLHYAWRSESFGDVTNSSFSRIPSYGLLNLTTGFKLTDGRQHWDIALWIRNALDERYFQGLTSTYNSYFASAGPPRTAGITVRMDF</sequence>
<evidence type="ECO:0000256" key="13">
    <source>
        <dbReference type="SAM" id="SignalP"/>
    </source>
</evidence>
<evidence type="ECO:0000256" key="5">
    <source>
        <dbReference type="ARBA" id="ARBA00022692"/>
    </source>
</evidence>
<feature type="chain" id="PRO_5017992010" evidence="13">
    <location>
        <begin position="21"/>
        <end position="776"/>
    </location>
</feature>
<keyword evidence="8 12" id="KW-0798">TonB box</keyword>
<keyword evidence="3 11" id="KW-1134">Transmembrane beta strand</keyword>
<evidence type="ECO:0000256" key="3">
    <source>
        <dbReference type="ARBA" id="ARBA00022452"/>
    </source>
</evidence>
<keyword evidence="2 11" id="KW-0813">Transport</keyword>